<protein>
    <submittedName>
        <fullName evidence="1">Uncharacterized protein</fullName>
    </submittedName>
</protein>
<keyword evidence="2" id="KW-1185">Reference proteome</keyword>
<comment type="caution">
    <text evidence="1">The sequence shown here is derived from an EMBL/GenBank/DDBJ whole genome shotgun (WGS) entry which is preliminary data.</text>
</comment>
<sequence length="55" mass="5818">MAPKANAINVTLKMDSPFNPALAMPIKKAAVKAKTQPIVLGSEKVVARATTNWPS</sequence>
<dbReference type="STRING" id="1300341.I595_2837"/>
<reference evidence="1 2" key="1">
    <citation type="submission" date="2015-09" db="EMBL/GenBank/DDBJ databases">
        <title>Genome sequence of the marine flavobacterium Croceitalea dokdonensis DOKDO 023 that contains proton- and sodium-pumping rhodopsins.</title>
        <authorList>
            <person name="Kwon S.-K."/>
            <person name="Lee H.K."/>
            <person name="Kwak M.-J."/>
            <person name="Kim J.F."/>
        </authorList>
    </citation>
    <scope>NUCLEOTIDE SEQUENCE [LARGE SCALE GENOMIC DNA]</scope>
    <source>
        <strain evidence="1 2">DOKDO 023</strain>
    </source>
</reference>
<dbReference type="EMBL" id="LDJX01000006">
    <property type="protein sequence ID" value="KPM30860.1"/>
    <property type="molecule type" value="Genomic_DNA"/>
</dbReference>
<evidence type="ECO:0000313" key="1">
    <source>
        <dbReference type="EMBL" id="KPM30860.1"/>
    </source>
</evidence>
<name>A0A0N8H3K9_9FLAO</name>
<proteinExistence type="predicted"/>
<dbReference type="Proteomes" id="UP000050280">
    <property type="component" value="Unassembled WGS sequence"/>
</dbReference>
<evidence type="ECO:0000313" key="2">
    <source>
        <dbReference type="Proteomes" id="UP000050280"/>
    </source>
</evidence>
<organism evidence="1 2">
    <name type="scientific">Croceitalea dokdonensis DOKDO 023</name>
    <dbReference type="NCBI Taxonomy" id="1300341"/>
    <lineage>
        <taxon>Bacteria</taxon>
        <taxon>Pseudomonadati</taxon>
        <taxon>Bacteroidota</taxon>
        <taxon>Flavobacteriia</taxon>
        <taxon>Flavobacteriales</taxon>
        <taxon>Flavobacteriaceae</taxon>
        <taxon>Croceitalea</taxon>
    </lineage>
</organism>
<dbReference type="AlphaFoldDB" id="A0A0N8H3K9"/>
<accession>A0A0N8H3K9</accession>
<gene>
    <name evidence="1" type="ORF">I595_2837</name>
</gene>